<proteinExistence type="predicted"/>
<dbReference type="EMBL" id="SZYE01000045">
    <property type="protein sequence ID" value="TKR24089.1"/>
    <property type="molecule type" value="Genomic_DNA"/>
</dbReference>
<dbReference type="OrthoDB" id="256869at2"/>
<dbReference type="SUPFAM" id="SSF51735">
    <property type="entry name" value="NAD(P)-binding Rossmann-fold domains"/>
    <property type="match status" value="1"/>
</dbReference>
<dbReference type="InterPro" id="IPR000683">
    <property type="entry name" value="Gfo/Idh/MocA-like_OxRdtase_N"/>
</dbReference>
<dbReference type="Pfam" id="PF01408">
    <property type="entry name" value="GFO_IDH_MocA"/>
    <property type="match status" value="1"/>
</dbReference>
<protein>
    <recommendedName>
        <fullName evidence="1">Gfo/Idh/MocA-like oxidoreductase N-terminal domain-containing protein</fullName>
    </recommendedName>
</protein>
<dbReference type="Proteomes" id="UP000308121">
    <property type="component" value="Unassembled WGS sequence"/>
</dbReference>
<evidence type="ECO:0000259" key="1">
    <source>
        <dbReference type="Pfam" id="PF01408"/>
    </source>
</evidence>
<evidence type="ECO:0000313" key="2">
    <source>
        <dbReference type="EMBL" id="TKR24089.1"/>
    </source>
</evidence>
<dbReference type="Gene3D" id="3.40.50.720">
    <property type="entry name" value="NAD(P)-binding Rossmann-like Domain"/>
    <property type="match status" value="1"/>
</dbReference>
<evidence type="ECO:0000313" key="3">
    <source>
        <dbReference type="Proteomes" id="UP000308121"/>
    </source>
</evidence>
<comment type="caution">
    <text evidence="2">The sequence shown here is derived from an EMBL/GenBank/DDBJ whole genome shotgun (WGS) entry which is preliminary data.</text>
</comment>
<name>A0A7Z8K0M4_9CELL</name>
<accession>A0A7Z8K0M4</accession>
<gene>
    <name evidence="2" type="ORF">FA014_07965</name>
</gene>
<dbReference type="AlphaFoldDB" id="A0A7Z8K0M4"/>
<sequence length="289" mass="28849">MRVRLAIVGGASSHVDQVLRLVRAGSLGPEVDVVVVAAPDAEPVPDDRLAALGACGVPVVRTGAPAATARAVVRHGPEAVLVATRDAAGHRALTAPLLRADLPVLVDKPFTADPDDAAVLVTLAAARGVGLTSASALRFHAGATALAARWRAAPGGLAIHASGPADPASPHGGLAFAAVHVVELALAALRDRPDGPVPVAAAAGVRTAVVPAGRDVATITVATPLDRVGTPYHLAVTGPAGREDLRVDLADDYLRPVLARFAAGVRTGVVAPSGAALVDSVRVLAALCA</sequence>
<organism evidence="2 3">
    <name type="scientific">Cellulomonas hominis</name>
    <dbReference type="NCBI Taxonomy" id="156981"/>
    <lineage>
        <taxon>Bacteria</taxon>
        <taxon>Bacillati</taxon>
        <taxon>Actinomycetota</taxon>
        <taxon>Actinomycetes</taxon>
        <taxon>Micrococcales</taxon>
        <taxon>Cellulomonadaceae</taxon>
        <taxon>Cellulomonas</taxon>
    </lineage>
</organism>
<dbReference type="InterPro" id="IPR036291">
    <property type="entry name" value="NAD(P)-bd_dom_sf"/>
</dbReference>
<dbReference type="GO" id="GO:0000166">
    <property type="term" value="F:nucleotide binding"/>
    <property type="evidence" value="ECO:0007669"/>
    <property type="project" value="InterPro"/>
</dbReference>
<reference evidence="2 3" key="1">
    <citation type="submission" date="2019-05" db="EMBL/GenBank/DDBJ databases">
        <title>Genome sequence of Cellulomonas hominis strain CS1.</title>
        <authorList>
            <person name="Belmont J."/>
            <person name="Maclea K.S."/>
        </authorList>
    </citation>
    <scope>NUCLEOTIDE SEQUENCE [LARGE SCALE GENOMIC DNA]</scope>
    <source>
        <strain evidence="2 3">CS1</strain>
    </source>
</reference>
<feature type="domain" description="Gfo/Idh/MocA-like oxidoreductase N-terminal" evidence="1">
    <location>
        <begin position="75"/>
        <end position="131"/>
    </location>
</feature>